<gene>
    <name evidence="3" type="ORF">SAMN04488508_107252</name>
</gene>
<name>A0A1M6IC64_9FLAO</name>
<feature type="compositionally biased region" description="Basic and acidic residues" evidence="1">
    <location>
        <begin position="118"/>
        <end position="138"/>
    </location>
</feature>
<reference evidence="4" key="1">
    <citation type="submission" date="2016-11" db="EMBL/GenBank/DDBJ databases">
        <authorList>
            <person name="Varghese N."/>
            <person name="Submissions S."/>
        </authorList>
    </citation>
    <scope>NUCLEOTIDE SEQUENCE [LARGE SCALE GENOMIC DNA]</scope>
    <source>
        <strain evidence="4">DSM 22623</strain>
    </source>
</reference>
<evidence type="ECO:0000256" key="1">
    <source>
        <dbReference type="SAM" id="MobiDB-lite"/>
    </source>
</evidence>
<dbReference type="Pfam" id="PF14129">
    <property type="entry name" value="DUF4296"/>
    <property type="match status" value="1"/>
</dbReference>
<dbReference type="Proteomes" id="UP000184432">
    <property type="component" value="Unassembled WGS sequence"/>
</dbReference>
<evidence type="ECO:0000313" key="3">
    <source>
        <dbReference type="EMBL" id="SHJ32041.1"/>
    </source>
</evidence>
<proteinExistence type="predicted"/>
<dbReference type="InterPro" id="IPR025381">
    <property type="entry name" value="DUF4296"/>
</dbReference>
<dbReference type="EMBL" id="FQYP01000007">
    <property type="protein sequence ID" value="SHJ32041.1"/>
    <property type="molecule type" value="Genomic_DNA"/>
</dbReference>
<feature type="domain" description="DUF4296" evidence="2">
    <location>
        <begin position="24"/>
        <end position="105"/>
    </location>
</feature>
<dbReference type="STRING" id="570521.SAMN04488508_107252"/>
<keyword evidence="4" id="KW-1185">Reference proteome</keyword>
<protein>
    <recommendedName>
        <fullName evidence="2">DUF4296 domain-containing protein</fullName>
    </recommendedName>
</protein>
<dbReference type="OrthoDB" id="1525222at2"/>
<evidence type="ECO:0000259" key="2">
    <source>
        <dbReference type="Pfam" id="PF14129"/>
    </source>
</evidence>
<organism evidence="3 4">
    <name type="scientific">Aquimarina spongiae</name>
    <dbReference type="NCBI Taxonomy" id="570521"/>
    <lineage>
        <taxon>Bacteria</taxon>
        <taxon>Pseudomonadati</taxon>
        <taxon>Bacteroidota</taxon>
        <taxon>Flavobacteriia</taxon>
        <taxon>Flavobacteriales</taxon>
        <taxon>Flavobacteriaceae</taxon>
        <taxon>Aquimarina</taxon>
    </lineage>
</organism>
<accession>A0A1M6IC64</accession>
<sequence length="178" mass="20657">MKKLIPIFILCVLSCQSIDTPEEPETVLEEELMIDILTDIAFIRAAKTSSRKVFDEKGINPESYILRKYGVDSIVFAENNAWYGGQLERYKEMFTVVKSNIEVSKIKFEKLKKEEDSIKKVQDSIKKATGDKKDDKKDKKNKKNKKEELEIDDAKNRAIEEEMEKARVKRFNNLSGKE</sequence>
<feature type="region of interest" description="Disordered" evidence="1">
    <location>
        <begin position="118"/>
        <end position="156"/>
    </location>
</feature>
<feature type="compositionally biased region" description="Basic and acidic residues" evidence="1">
    <location>
        <begin position="145"/>
        <end position="156"/>
    </location>
</feature>
<dbReference type="RefSeq" id="WP_073318332.1">
    <property type="nucleotide sequence ID" value="NZ_FQYP01000007.1"/>
</dbReference>
<dbReference type="AlphaFoldDB" id="A0A1M6IC64"/>
<evidence type="ECO:0000313" key="4">
    <source>
        <dbReference type="Proteomes" id="UP000184432"/>
    </source>
</evidence>